<protein>
    <submittedName>
        <fullName evidence="1">Uncharacterized protein</fullName>
    </submittedName>
</protein>
<proteinExistence type="predicted"/>
<sequence length="60" mass="6669">MRIVSFGGFIDYQIRLVNALSKKETVMLVIPANKLPSTHLGTIDKKVDSPLLGRRGSIWS</sequence>
<name>A0A7G9YE69_9EURY</name>
<reference evidence="1" key="1">
    <citation type="submission" date="2020-06" db="EMBL/GenBank/DDBJ databases">
        <title>Unique genomic features of the anaerobic methanotrophic archaea.</title>
        <authorList>
            <person name="Chadwick G.L."/>
            <person name="Skennerton C.T."/>
            <person name="Laso-Perez R."/>
            <person name="Leu A.O."/>
            <person name="Speth D.R."/>
            <person name="Yu H."/>
            <person name="Morgan-Lang C."/>
            <person name="Hatzenpichler R."/>
            <person name="Goudeau D."/>
            <person name="Malmstrom R."/>
            <person name="Brazelton W.J."/>
            <person name="Woyke T."/>
            <person name="Hallam S.J."/>
            <person name="Tyson G.W."/>
            <person name="Wegener G."/>
            <person name="Boetius A."/>
            <person name="Orphan V."/>
        </authorList>
    </citation>
    <scope>NUCLEOTIDE SEQUENCE</scope>
</reference>
<gene>
    <name evidence="1" type="ORF">PABHDKJJ_00007</name>
</gene>
<organism evidence="1">
    <name type="scientific">Candidatus Methanogaster sp. ANME-2c ERB4</name>
    <dbReference type="NCBI Taxonomy" id="2759911"/>
    <lineage>
        <taxon>Archaea</taxon>
        <taxon>Methanobacteriati</taxon>
        <taxon>Methanobacteriota</taxon>
        <taxon>Stenosarchaea group</taxon>
        <taxon>Methanomicrobia</taxon>
        <taxon>Methanosarcinales</taxon>
        <taxon>ANME-2 cluster</taxon>
        <taxon>Candidatus Methanogasteraceae</taxon>
        <taxon>Candidatus Methanogaster</taxon>
    </lineage>
</organism>
<dbReference type="EMBL" id="MT631185">
    <property type="protein sequence ID" value="QNO46303.1"/>
    <property type="molecule type" value="Genomic_DNA"/>
</dbReference>
<evidence type="ECO:0000313" key="1">
    <source>
        <dbReference type="EMBL" id="QNO46303.1"/>
    </source>
</evidence>
<dbReference type="AlphaFoldDB" id="A0A7G9YE69"/>
<accession>A0A7G9YE69</accession>